<sequence length="416" mass="45836">MVMNIFPDKILKMKRRCCPVFSFRSFLFLFGGWFYTVTVANQDNCRRVKFMKKKDGYALVNHILKNISLPVGMHTYSNCKNRCMMEDRCKSINMGPEDKDKVLCQISDSDHVQHPSDLKPTEGFTYRGMENKCCLSMCHNNATCLVGFTDKGYKCVYQAGYKGERCEKGEGYYALHQAYLLLYVCVFTCSVFISDKTPHTNKDEVYRYKVTARDYLLKQKYTKLKTAKTKIEVTSNNPFKAVFTNLNATGRRGPTSLGSHYTGQDHDGQVTLISGIQQWTVPYTSDYRIEAIGAAGGYDKHSSSAQYRGRGARMIGTFRLNKGEVIQIIVGQEGGINKQYSSSGGGGGTFVVRGTDTPLIIGGGGGGALAVKSRHEGCDASTNTTGNPGYNSWSGGSNGHGAETADSGHSGKIILC</sequence>
<evidence type="ECO:0000256" key="1">
    <source>
        <dbReference type="PROSITE-ProRule" id="PRU00076"/>
    </source>
</evidence>
<dbReference type="PANTHER" id="PTHR31535:SF3">
    <property type="entry name" value="REGULATORY PROTEIN ZESTE"/>
    <property type="match status" value="1"/>
</dbReference>
<accession>A0AAU9Y6V5</accession>
<dbReference type="Proteomes" id="UP001159428">
    <property type="component" value="Unassembled WGS sequence"/>
</dbReference>
<evidence type="ECO:0000259" key="3">
    <source>
        <dbReference type="PROSITE" id="PS50026"/>
    </source>
</evidence>
<dbReference type="EMBL" id="CALNXJ010000225">
    <property type="protein sequence ID" value="CAH3169914.1"/>
    <property type="molecule type" value="Genomic_DNA"/>
</dbReference>
<keyword evidence="1" id="KW-1015">Disulfide bond</keyword>
<evidence type="ECO:0000313" key="4">
    <source>
        <dbReference type="EMBL" id="CAH3169914.1"/>
    </source>
</evidence>
<comment type="caution">
    <text evidence="1">Lacks conserved residue(s) required for the propagation of feature annotation.</text>
</comment>
<evidence type="ECO:0000256" key="2">
    <source>
        <dbReference type="SAM" id="Phobius"/>
    </source>
</evidence>
<keyword evidence="5" id="KW-1185">Reference proteome</keyword>
<name>A0AAU9Y6V5_9CNID</name>
<protein>
    <recommendedName>
        <fullName evidence="3">EGF-like domain-containing protein</fullName>
    </recommendedName>
</protein>
<evidence type="ECO:0000313" key="5">
    <source>
        <dbReference type="Proteomes" id="UP001159428"/>
    </source>
</evidence>
<keyword evidence="2" id="KW-0472">Membrane</keyword>
<dbReference type="AlphaFoldDB" id="A0AAU9Y6V5"/>
<dbReference type="Gene3D" id="2.10.25.10">
    <property type="entry name" value="Laminin"/>
    <property type="match status" value="1"/>
</dbReference>
<keyword evidence="2" id="KW-1133">Transmembrane helix</keyword>
<feature type="domain" description="EGF-like" evidence="3">
    <location>
        <begin position="129"/>
        <end position="167"/>
    </location>
</feature>
<comment type="caution">
    <text evidence="4">The sequence shown here is derived from an EMBL/GenBank/DDBJ whole genome shotgun (WGS) entry which is preliminary data.</text>
</comment>
<keyword evidence="1" id="KW-0245">EGF-like domain</keyword>
<dbReference type="PANTHER" id="PTHR31535">
    <property type="match status" value="1"/>
</dbReference>
<dbReference type="InterPro" id="IPR000742">
    <property type="entry name" value="EGF"/>
</dbReference>
<keyword evidence="2" id="KW-0812">Transmembrane</keyword>
<organism evidence="4 5">
    <name type="scientific">Pocillopora meandrina</name>
    <dbReference type="NCBI Taxonomy" id="46732"/>
    <lineage>
        <taxon>Eukaryota</taxon>
        <taxon>Metazoa</taxon>
        <taxon>Cnidaria</taxon>
        <taxon>Anthozoa</taxon>
        <taxon>Hexacorallia</taxon>
        <taxon>Scleractinia</taxon>
        <taxon>Astrocoeniina</taxon>
        <taxon>Pocilloporidae</taxon>
        <taxon>Pocillopora</taxon>
    </lineage>
</organism>
<feature type="disulfide bond" evidence="1">
    <location>
        <begin position="138"/>
        <end position="155"/>
    </location>
</feature>
<gene>
    <name evidence="4" type="ORF">PMEA_00012979</name>
</gene>
<dbReference type="PROSITE" id="PS50026">
    <property type="entry name" value="EGF_3"/>
    <property type="match status" value="1"/>
</dbReference>
<reference evidence="4 5" key="1">
    <citation type="submission" date="2022-05" db="EMBL/GenBank/DDBJ databases">
        <authorList>
            <consortium name="Genoscope - CEA"/>
            <person name="William W."/>
        </authorList>
    </citation>
    <scope>NUCLEOTIDE SEQUENCE [LARGE SCALE GENOMIC DNA]</scope>
</reference>
<proteinExistence type="predicted"/>
<feature type="transmembrane region" description="Helical" evidence="2">
    <location>
        <begin position="21"/>
        <end position="40"/>
    </location>
</feature>